<dbReference type="PaxDb" id="4565-Traes_5AL_03B1198FE.1"/>
<dbReference type="PANTHER" id="PTHR33074:SF60">
    <property type="entry name" value="DUF1618 DOMAIN-CONTAINING PROTEIN"/>
    <property type="match status" value="1"/>
</dbReference>
<dbReference type="Gramene" id="TraesCS5A02G431900.1">
    <property type="protein sequence ID" value="TraesCS5A02G431900.1"/>
    <property type="gene ID" value="TraesCS5A02G431900"/>
</dbReference>
<proteinExistence type="predicted"/>
<dbReference type="OrthoDB" id="684663at2759"/>
<dbReference type="Gramene" id="TraesCS5A03G1020400.1">
    <property type="protein sequence ID" value="TraesCS5A03G1020400.1.CDS"/>
    <property type="gene ID" value="TraesCS5A03G1020400"/>
</dbReference>
<evidence type="ECO:0000313" key="2">
    <source>
        <dbReference type="EnsemblPlants" id="TraesCS5A02G431900.1"/>
    </source>
</evidence>
<dbReference type="EnsemblPlants" id="TraesCS5A02G431900.1">
    <property type="protein sequence ID" value="TraesCS5A02G431900.1"/>
    <property type="gene ID" value="TraesCS5A02G431900"/>
</dbReference>
<accession>A0A3B6KR32</accession>
<dbReference type="Gramene" id="TraesWEE_scaffold_070998_01G000100.1">
    <property type="protein sequence ID" value="TraesWEE_scaffold_070998_01G000100.1"/>
    <property type="gene ID" value="TraesWEE_scaffold_070998_01G000100"/>
</dbReference>
<evidence type="ECO:0000259" key="1">
    <source>
        <dbReference type="Pfam" id="PF07762"/>
    </source>
</evidence>
<feature type="domain" description="DUF1618" evidence="1">
    <location>
        <begin position="146"/>
        <end position="332"/>
    </location>
</feature>
<dbReference type="InterPro" id="IPR011676">
    <property type="entry name" value="DUF1618"/>
</dbReference>
<protein>
    <recommendedName>
        <fullName evidence="1">DUF1618 domain-containing protein</fullName>
    </recommendedName>
</protein>
<dbReference type="Pfam" id="PF07762">
    <property type="entry name" value="DUF1618"/>
    <property type="match status" value="1"/>
</dbReference>
<dbReference type="Gramene" id="TraesCAD_scaffold_065096_01G000100.1">
    <property type="protein sequence ID" value="TraesCAD_scaffold_065096_01G000100.1"/>
    <property type="gene ID" value="TraesCAD_scaffold_065096_01G000100"/>
</dbReference>
<reference evidence="2" key="1">
    <citation type="submission" date="2018-08" db="EMBL/GenBank/DDBJ databases">
        <authorList>
            <person name="Rossello M."/>
        </authorList>
    </citation>
    <scope>NUCLEOTIDE SEQUENCE [LARGE SCALE GENOMIC DNA]</scope>
    <source>
        <strain evidence="2">cv. Chinese Spring</strain>
    </source>
</reference>
<dbReference type="PANTHER" id="PTHR33074">
    <property type="entry name" value="EXPRESSED PROTEIN-RELATED"/>
    <property type="match status" value="1"/>
</dbReference>
<sequence>MADHRASVNSPGDASPWPASILLAQEAYVAVSRNHTTATAKSRVDHTVEVTFWIADPPAVSFYTFHCSKPPISDSEDADLEVQPHVVDAEGRFVLIRTSFASGDGEYEFFIYKGDPRIKELLNPCPGVLTIAPDKAMLLRDGVLVWVDLLHGMLVCDILQEREPLRARYIPLPEPLPRNREEILKQLIPGAGVRRIRDVAYVDGLIKFVEMEHRVTVTEIVEVPPEKPSDPRDKTVLYDSDLIMLYKRKHVDNIPKTLRTMNGWSAMTWTREIGSDCWLKGVIVDVDDILVDDSAFSVLLSGQRNESAGSLTFKNMYSACSILSTDGNDILYLKLSRKWSDRSGWVVAVDLEENTLKVEAPGAHPFGRYSPFAANIPSLRIGEPSKNDSWLLAEKANHAQDLAQSTVRNVHSSQACPDQNNMPPQPCFNRWEAPGYRGYSSCPPQNNPPLPQCFNKFTGPCNPVCAPSAPAPNIRSYDNYHSLWQHPLLPEQQMAPSRAFGPHVAPHP</sequence>
<reference evidence="2" key="2">
    <citation type="submission" date="2018-10" db="UniProtKB">
        <authorList>
            <consortium name="EnsemblPlants"/>
        </authorList>
    </citation>
    <scope>IDENTIFICATION</scope>
</reference>
<evidence type="ECO:0000313" key="3">
    <source>
        <dbReference type="Proteomes" id="UP000019116"/>
    </source>
</evidence>
<dbReference type="OMA" id="PNIRSYD"/>
<keyword evidence="3" id="KW-1185">Reference proteome</keyword>
<dbReference type="Proteomes" id="UP000019116">
    <property type="component" value="Chromosome 5A"/>
</dbReference>
<name>A0A3B6KR32_WHEAT</name>
<dbReference type="AlphaFoldDB" id="A0A3B6KR32"/>
<organism evidence="2">
    <name type="scientific">Triticum aestivum</name>
    <name type="common">Wheat</name>
    <dbReference type="NCBI Taxonomy" id="4565"/>
    <lineage>
        <taxon>Eukaryota</taxon>
        <taxon>Viridiplantae</taxon>
        <taxon>Streptophyta</taxon>
        <taxon>Embryophyta</taxon>
        <taxon>Tracheophyta</taxon>
        <taxon>Spermatophyta</taxon>
        <taxon>Magnoliopsida</taxon>
        <taxon>Liliopsida</taxon>
        <taxon>Poales</taxon>
        <taxon>Poaceae</taxon>
        <taxon>BOP clade</taxon>
        <taxon>Pooideae</taxon>
        <taxon>Triticodae</taxon>
        <taxon>Triticeae</taxon>
        <taxon>Triticinae</taxon>
        <taxon>Triticum</taxon>
    </lineage>
</organism>